<organism evidence="6 7">
    <name type="scientific">Trifolium subterraneum</name>
    <name type="common">Subterranean clover</name>
    <dbReference type="NCBI Taxonomy" id="3900"/>
    <lineage>
        <taxon>Eukaryota</taxon>
        <taxon>Viridiplantae</taxon>
        <taxon>Streptophyta</taxon>
        <taxon>Embryophyta</taxon>
        <taxon>Tracheophyta</taxon>
        <taxon>Spermatophyta</taxon>
        <taxon>Magnoliopsida</taxon>
        <taxon>eudicotyledons</taxon>
        <taxon>Gunneridae</taxon>
        <taxon>Pentapetalae</taxon>
        <taxon>rosids</taxon>
        <taxon>fabids</taxon>
        <taxon>Fabales</taxon>
        <taxon>Fabaceae</taxon>
        <taxon>Papilionoideae</taxon>
        <taxon>50 kb inversion clade</taxon>
        <taxon>NPAAA clade</taxon>
        <taxon>Hologalegina</taxon>
        <taxon>IRL clade</taxon>
        <taxon>Trifolieae</taxon>
        <taxon>Trifolium</taxon>
    </lineage>
</organism>
<dbReference type="Proteomes" id="UP000242715">
    <property type="component" value="Unassembled WGS sequence"/>
</dbReference>
<dbReference type="Gene3D" id="1.25.70.10">
    <property type="entry name" value="Transcription termination factor 3, mitochondrial"/>
    <property type="match status" value="3"/>
</dbReference>
<evidence type="ECO:0000256" key="2">
    <source>
        <dbReference type="ARBA" id="ARBA00022472"/>
    </source>
</evidence>
<evidence type="ECO:0000256" key="5">
    <source>
        <dbReference type="SAM" id="MobiDB-lite"/>
    </source>
</evidence>
<sequence>MGTLSLHPNLNLFFLFHPPSTHQNPNFSHQNPNFLPSSPLSLKSHILHCSKSNHIPAISKSTPTRIKRATKIEAQRALMDYLHYTRNYPFIHAEFITKNSPHFINYLISKSNIQDSDVFRSLRRYLMYNPINEFEPFLESLGIKQRELQSFLPKALIFLSDDSLLVDNFNVLYNHGVPRNRIGKIYKEAREVFGYRSGVLAKKFKDYEDLGLSKSCFIKLVVCCPLLLVGDVDSDFVAVLDWLKKIGIESQWIARCMSCSRTYSWKRMINTIEFVHQVGYSEKQMYDLFKGDPKLLLEGLGKKLYLLLGRLIKFGVDVNVVTSCFVEHPDMLSSERVENLMTVIAFLYNIRMEQDDIEHVLTNYMHILSKHSIKGQRTVCMELRIGKADLCRIIKDDPLELICLASKTEKKRVGREQCCDPRNYLDKTTFLLKLSYIENSEEMEEATKMFKGRGDLLQERFDCLVEAGLDYNSVVSMIKRDPRILNLKRTVLEKKIDFMKNTSVFPLECVVRYPAYFSHDLGLLSARFSMYQWLKKRNAINRAISLCTIVSYTEKKFVKFFVNMDPEAGLEFARCELAESEKELRLLTSVASSSDKEYVQIRKDVAAIEKKLDNEMNSRKKLEEELMVLNSQIDELKAETAVQQVEEEIRVCKNMIKCTVCSNRPKETLPHLLLRSVPMGTLSLLHNPNLYSHFRNPNFSPPSSLSLKSPIRTNSRSKSTHIPALSSSTPIRIKLATKIEAQRALMDYLGFTRNYTFIDAEFITINSPHFIDNLISKINIKNGNVFRSLQSDDSRLVDNFHVLYNHGVPRNRIGKIYKEAREVFRYDNGVLAKTFRDYEDLDLSKSSFIKLVVCCPLLLVGDVDSDFVAVLD</sequence>
<evidence type="ECO:0000313" key="6">
    <source>
        <dbReference type="EMBL" id="GAU18201.1"/>
    </source>
</evidence>
<dbReference type="AlphaFoldDB" id="A0A2Z6LPC0"/>
<name>A0A2Z6LPC0_TRISU</name>
<dbReference type="GO" id="GO:0003676">
    <property type="term" value="F:nucleic acid binding"/>
    <property type="evidence" value="ECO:0007669"/>
    <property type="project" value="InterPro"/>
</dbReference>
<dbReference type="OrthoDB" id="764594at2759"/>
<gene>
    <name evidence="6" type="ORF">TSUD_249040</name>
</gene>
<dbReference type="SMART" id="SM00733">
    <property type="entry name" value="Mterf"/>
    <property type="match status" value="7"/>
</dbReference>
<feature type="region of interest" description="Disordered" evidence="5">
    <location>
        <begin position="703"/>
        <end position="723"/>
    </location>
</feature>
<protein>
    <submittedName>
        <fullName evidence="6">Uncharacterized protein</fullName>
    </submittedName>
</protein>
<dbReference type="GO" id="GO:0006353">
    <property type="term" value="P:DNA-templated transcription termination"/>
    <property type="evidence" value="ECO:0007669"/>
    <property type="project" value="UniProtKB-KW"/>
</dbReference>
<dbReference type="InterPro" id="IPR003690">
    <property type="entry name" value="MTERF"/>
</dbReference>
<proteinExistence type="inferred from homology"/>
<feature type="coiled-coil region" evidence="4">
    <location>
        <begin position="570"/>
        <end position="639"/>
    </location>
</feature>
<dbReference type="PANTHER" id="PTHR13068">
    <property type="entry name" value="CGI-12 PROTEIN-RELATED"/>
    <property type="match status" value="1"/>
</dbReference>
<dbReference type="FunFam" id="1.25.70.10:FF:000019">
    <property type="entry name" value="mTERF family protein"/>
    <property type="match status" value="1"/>
</dbReference>
<keyword evidence="7" id="KW-1185">Reference proteome</keyword>
<keyword evidence="2" id="KW-0806">Transcription termination</keyword>
<keyword evidence="4" id="KW-0175">Coiled coil</keyword>
<evidence type="ECO:0000313" key="7">
    <source>
        <dbReference type="Proteomes" id="UP000242715"/>
    </source>
</evidence>
<evidence type="ECO:0000256" key="3">
    <source>
        <dbReference type="ARBA" id="ARBA00022946"/>
    </source>
</evidence>
<reference evidence="7" key="1">
    <citation type="journal article" date="2017" name="Front. Plant Sci.">
        <title>Climate Clever Clovers: New Paradigm to Reduce the Environmental Footprint of Ruminants by Breeding Low Methanogenic Forages Utilizing Haplotype Variation.</title>
        <authorList>
            <person name="Kaur P."/>
            <person name="Appels R."/>
            <person name="Bayer P.E."/>
            <person name="Keeble-Gagnere G."/>
            <person name="Wang J."/>
            <person name="Hirakawa H."/>
            <person name="Shirasawa K."/>
            <person name="Vercoe P."/>
            <person name="Stefanova K."/>
            <person name="Durmic Z."/>
            <person name="Nichols P."/>
            <person name="Revell C."/>
            <person name="Isobe S.N."/>
            <person name="Edwards D."/>
            <person name="Erskine W."/>
        </authorList>
    </citation>
    <scope>NUCLEOTIDE SEQUENCE [LARGE SCALE GENOMIC DNA]</scope>
    <source>
        <strain evidence="7">cv. Daliak</strain>
    </source>
</reference>
<evidence type="ECO:0000256" key="4">
    <source>
        <dbReference type="SAM" id="Coils"/>
    </source>
</evidence>
<comment type="similarity">
    <text evidence="1">Belongs to the mTERF family.</text>
</comment>
<dbReference type="Pfam" id="PF02536">
    <property type="entry name" value="mTERF"/>
    <property type="match status" value="3"/>
</dbReference>
<dbReference type="EMBL" id="DF973179">
    <property type="protein sequence ID" value="GAU18201.1"/>
    <property type="molecule type" value="Genomic_DNA"/>
</dbReference>
<dbReference type="PANTHER" id="PTHR13068:SF103">
    <property type="entry name" value="MITOCHONDRIAL TRANSCRIPTION TERMINATION FACTOR FAMILY PROTEIN"/>
    <property type="match status" value="1"/>
</dbReference>
<keyword evidence="2" id="KW-0805">Transcription regulation</keyword>
<dbReference type="InterPro" id="IPR038538">
    <property type="entry name" value="MTERF_sf"/>
</dbReference>
<accession>A0A2Z6LPC0</accession>
<evidence type="ECO:0000256" key="1">
    <source>
        <dbReference type="ARBA" id="ARBA00007692"/>
    </source>
</evidence>
<keyword evidence="2" id="KW-0804">Transcription</keyword>
<keyword evidence="3" id="KW-0809">Transit peptide</keyword>